<evidence type="ECO:0008006" key="2">
    <source>
        <dbReference type="Google" id="ProtNLM"/>
    </source>
</evidence>
<name>A0A077RJF4_STAXY</name>
<organism evidence="1">
    <name type="scientific">Staphylococcus xylosus</name>
    <dbReference type="NCBI Taxonomy" id="1288"/>
    <lineage>
        <taxon>Bacteria</taxon>
        <taxon>Bacillati</taxon>
        <taxon>Bacillota</taxon>
        <taxon>Bacilli</taxon>
        <taxon>Bacillales</taxon>
        <taxon>Staphylococcaceae</taxon>
        <taxon>Staphylococcus</taxon>
    </lineage>
</organism>
<sequence>MNILKYITNIIINDPILASEVNNRIYYYEVTEVDDTSDAFVVLTPILDRPSTYVSDKYLSETYFFQVDVEAYNYQQTIDITKRIRYLLSNENLNQASSQLDDYFKETQRYVMSRRYRGIPKNQYYKGERVE</sequence>
<protein>
    <recommendedName>
        <fullName evidence="2">DUF3168 domain-containing protein</fullName>
    </recommendedName>
</protein>
<evidence type="ECO:0000313" key="1">
    <source>
        <dbReference type="EMBL" id="CDL65130.1"/>
    </source>
</evidence>
<dbReference type="AlphaFoldDB" id="A0A077RJF4"/>
<dbReference type="EMBL" id="HG796218">
    <property type="protein sequence ID" value="CDL65130.1"/>
    <property type="molecule type" value="Genomic_DNA"/>
</dbReference>
<reference evidence="1" key="1">
    <citation type="journal article" date="2014" name="Antimicrob. Agents Chemother.">
        <title>The Novel Macrolide-Lincosamide-Streptogramin B Resistance Gene erm(44) Is Associated with a Prophage in Staphylococcus xylosus.</title>
        <authorList>
            <person name="Wipf J.R."/>
            <person name="Schwendener S."/>
            <person name="Perreten V."/>
        </authorList>
    </citation>
    <scope>NUCLEOTIDE SEQUENCE</scope>
    <source>
        <strain evidence="1">JW4341</strain>
    </source>
</reference>
<proteinExistence type="predicted"/>
<accession>A0A077RJF4</accession>